<dbReference type="PANTHER" id="PTHR37539:SF1">
    <property type="entry name" value="ER-BOUND OXYGENASE MPAB_MPAB'_RUBBER OXYGENASE CATALYTIC DOMAIN-CONTAINING PROTEIN"/>
    <property type="match status" value="1"/>
</dbReference>
<dbReference type="PANTHER" id="PTHR37539">
    <property type="entry name" value="SECRETED PROTEIN-RELATED"/>
    <property type="match status" value="1"/>
</dbReference>
<gene>
    <name evidence="2" type="ordered locus">Tpau_1284</name>
</gene>
<evidence type="ECO:0000313" key="2">
    <source>
        <dbReference type="EMBL" id="ADG77914.1"/>
    </source>
</evidence>
<proteinExistence type="predicted"/>
<dbReference type="HOGENOM" id="CLU_049598_0_1_11"/>
<evidence type="ECO:0000259" key="1">
    <source>
        <dbReference type="Pfam" id="PF09995"/>
    </source>
</evidence>
<dbReference type="GO" id="GO:0016491">
    <property type="term" value="F:oxidoreductase activity"/>
    <property type="evidence" value="ECO:0007669"/>
    <property type="project" value="InterPro"/>
</dbReference>
<dbReference type="KEGG" id="tpr:Tpau_1284"/>
<dbReference type="EMBL" id="CP001966">
    <property type="protein sequence ID" value="ADG77914.1"/>
    <property type="molecule type" value="Genomic_DNA"/>
</dbReference>
<keyword evidence="3" id="KW-1185">Reference proteome</keyword>
<name>D5UWP2_TSUPD</name>
<dbReference type="eggNOG" id="ENOG502Z7TF">
    <property type="taxonomic scope" value="Bacteria"/>
</dbReference>
<accession>D5UWP2</accession>
<evidence type="ECO:0000313" key="3">
    <source>
        <dbReference type="Proteomes" id="UP000001213"/>
    </source>
</evidence>
<dbReference type="InterPro" id="IPR018713">
    <property type="entry name" value="MPAB/Lcp_cat_dom"/>
</dbReference>
<organism evidence="2 3">
    <name type="scientific">Tsukamurella paurometabola (strain ATCC 8368 / DSM 20162 / CCUG 35730 / CIP 100753 / JCM 10117 / KCTC 9821 / NBRC 16120 / NCIMB 702349 / NCTC 13040)</name>
    <name type="common">Corynebacterium paurometabolum</name>
    <dbReference type="NCBI Taxonomy" id="521096"/>
    <lineage>
        <taxon>Bacteria</taxon>
        <taxon>Bacillati</taxon>
        <taxon>Actinomycetota</taxon>
        <taxon>Actinomycetes</taxon>
        <taxon>Mycobacteriales</taxon>
        <taxon>Tsukamurellaceae</taxon>
        <taxon>Tsukamurella</taxon>
    </lineage>
</organism>
<reference evidence="2 3" key="2">
    <citation type="journal article" date="2011" name="Stand. Genomic Sci.">
        <title>Complete genome sequence of Tsukamurella paurometabola type strain (no. 33).</title>
        <authorList>
            <person name="Munk A.C."/>
            <person name="Lapidus A."/>
            <person name="Lucas S."/>
            <person name="Nolan M."/>
            <person name="Tice H."/>
            <person name="Cheng J.F."/>
            <person name="Del Rio T.G."/>
            <person name="Goodwin L."/>
            <person name="Pitluck S."/>
            <person name="Liolios K."/>
            <person name="Huntemann M."/>
            <person name="Ivanova N."/>
            <person name="Mavromatis K."/>
            <person name="Mikhailova N."/>
            <person name="Pati A."/>
            <person name="Chen A."/>
            <person name="Palaniappan K."/>
            <person name="Tapia R."/>
            <person name="Han C."/>
            <person name="Land M."/>
            <person name="Hauser L."/>
            <person name="Chang Y.J."/>
            <person name="Jeffries C.D."/>
            <person name="Brettin T."/>
            <person name="Yasawong M."/>
            <person name="Brambilla E.M."/>
            <person name="Rohde M."/>
            <person name="Sikorski J."/>
            <person name="Goker M."/>
            <person name="Detter J.C."/>
            <person name="Woyke T."/>
            <person name="Bristow J."/>
            <person name="Eisen J.A."/>
            <person name="Markowitz V."/>
            <person name="Hugenholtz P."/>
            <person name="Kyrpides N.C."/>
            <person name="Klenk H.P."/>
        </authorList>
    </citation>
    <scope>NUCLEOTIDE SEQUENCE [LARGE SCALE GENOMIC DNA]</scope>
    <source>
        <strain evidence="3">ATCC 8368 / DSM 20162 / CCUG 35730 / CIP 100753 / JCM 10117 / KCTC 9821 / NBRC 16120 / NCIMB 702349 / NCTC 13040</strain>
    </source>
</reference>
<sequence>MTTAQSNTPAVTTPERFDRDPAWAARTVLPLRILQRDRRPFTSDEIEWARRAVDRGDDLGNRMARAMIDEHAFSMADLDAALETGRTEVPALRELLDVVAQTPDWVDFDACARGAAVCRRAGTLGLDVLATASLMTGYTTSATTRQLVATGRLVEGVDARIHETTQWWARIIAPGDAIRPHHTAWRAAVKVRVIHGLANTTLTRRADWDRAKWGVPINQSDQLGTLGLFSTSFLVAVRALGMPVSAAEGRDVMSLWRYVGWLLGIDDHVLPATEGEGRRRMVQVGQYSPGPDADSAVLGRALYGNWGRHNYPVLQGIRRKVHQRYLGSLETVFAGPWGTRDLGIPMDLPWAVAVTWARHAPVQFAARLSPVVRRWATDRGEQQIATWLRRNEPAAPVR</sequence>
<dbReference type="InterPro" id="IPR037473">
    <property type="entry name" value="Lcp-like"/>
</dbReference>
<dbReference type="RefSeq" id="WP_013125952.1">
    <property type="nucleotide sequence ID" value="NC_014158.1"/>
</dbReference>
<dbReference type="Pfam" id="PF09995">
    <property type="entry name" value="MPAB_Lcp_cat"/>
    <property type="match status" value="1"/>
</dbReference>
<dbReference type="AlphaFoldDB" id="D5UWP2"/>
<feature type="domain" description="ER-bound oxygenase mpaB/mpaB'/Rubber oxygenase catalytic" evidence="1">
    <location>
        <begin position="130"/>
        <end position="356"/>
    </location>
</feature>
<dbReference type="STRING" id="521096.Tpau_1284"/>
<reference evidence="3" key="1">
    <citation type="submission" date="2010-03" db="EMBL/GenBank/DDBJ databases">
        <title>The complete chromosome of Tsukamurella paurometabola DSM 20162.</title>
        <authorList>
            <consortium name="US DOE Joint Genome Institute (JGI-PGF)"/>
            <person name="Lucas S."/>
            <person name="Copeland A."/>
            <person name="Lapidus A."/>
            <person name="Glavina del Rio T."/>
            <person name="Dalin E."/>
            <person name="Tice H."/>
            <person name="Bruce D."/>
            <person name="Goodwin L."/>
            <person name="Pitluck S."/>
            <person name="Kyrpides N."/>
            <person name="Mavromatis K."/>
            <person name="Ivanova N."/>
            <person name="Mikhailova N."/>
            <person name="Munk A.C."/>
            <person name="Brettin T."/>
            <person name="Detter J.C."/>
            <person name="Tapia R."/>
            <person name="Han C."/>
            <person name="Larimer F."/>
            <person name="Land M."/>
            <person name="Hauser L."/>
            <person name="Markowitz V."/>
            <person name="Cheng J.-F."/>
            <person name="Hugenholtz P."/>
            <person name="Woyke T."/>
            <person name="Wu D."/>
            <person name="Jando M."/>
            <person name="Brambilla E."/>
            <person name="Klenk H.-P."/>
            <person name="Eisen J.A."/>
        </authorList>
    </citation>
    <scope>NUCLEOTIDE SEQUENCE [LARGE SCALE GENOMIC DNA]</scope>
    <source>
        <strain evidence="3">ATCC 8368 / DSM 20162 / CCUG 35730 / CIP 100753 / JCM 10117 / KCTC 9821 / NBRC 16120 / NCIMB 702349 / NCTC 13040</strain>
    </source>
</reference>
<dbReference type="Proteomes" id="UP000001213">
    <property type="component" value="Chromosome"/>
</dbReference>
<protein>
    <recommendedName>
        <fullName evidence="1">ER-bound oxygenase mpaB/mpaB'/Rubber oxygenase catalytic domain-containing protein</fullName>
    </recommendedName>
</protein>